<feature type="region of interest" description="Disordered" evidence="1">
    <location>
        <begin position="186"/>
        <end position="253"/>
    </location>
</feature>
<sequence length="253" mass="27137">MDVWHLISRDHANIADLIREIPLALNGRGVVRSRERLLADLLDELHAHGAAVEAGLLTPLAEADGRARDLVGSLRDEHAAALRQVEALSRHRVAGWLDAFEDATFRLDQHLHRHGHEMVPLARARFSPQQEQAAASAYIRARMQALRDRRHALPGVGGEILLGASVAAAAIGLGLLAWRSGLLRGAGASRSRTGGAASSGPGRGRPRAGLAAAAPSSRRPDEDPARRRDALLDEATEETFPASDPIAPHQITH</sequence>
<dbReference type="EMBL" id="SACP01000004">
    <property type="protein sequence ID" value="RVU20159.1"/>
    <property type="molecule type" value="Genomic_DNA"/>
</dbReference>
<feature type="transmembrane region" description="Helical" evidence="2">
    <location>
        <begin position="152"/>
        <end position="178"/>
    </location>
</feature>
<reference evidence="4 5" key="1">
    <citation type="submission" date="2019-01" db="EMBL/GenBank/DDBJ databases">
        <authorList>
            <person name="Chen W.-M."/>
        </authorList>
    </citation>
    <scope>NUCLEOTIDE SEQUENCE [LARGE SCALE GENOMIC DNA]</scope>
    <source>
        <strain evidence="4 5">TER-1</strain>
    </source>
</reference>
<feature type="compositionally biased region" description="Basic and acidic residues" evidence="1">
    <location>
        <begin position="218"/>
        <end position="231"/>
    </location>
</feature>
<evidence type="ECO:0000313" key="4">
    <source>
        <dbReference type="EMBL" id="RVU20159.1"/>
    </source>
</evidence>
<dbReference type="Proteomes" id="UP000286997">
    <property type="component" value="Unassembled WGS sequence"/>
</dbReference>
<keyword evidence="2" id="KW-0472">Membrane</keyword>
<accession>A0A437PD43</accession>
<comment type="caution">
    <text evidence="4">The sequence shown here is derived from an EMBL/GenBank/DDBJ whole genome shotgun (WGS) entry which is preliminary data.</text>
</comment>
<organism evidence="4 5">
    <name type="scientific">Methylobacterium oryzihabitans</name>
    <dbReference type="NCBI Taxonomy" id="2499852"/>
    <lineage>
        <taxon>Bacteria</taxon>
        <taxon>Pseudomonadati</taxon>
        <taxon>Pseudomonadota</taxon>
        <taxon>Alphaproteobacteria</taxon>
        <taxon>Hyphomicrobiales</taxon>
        <taxon>Methylobacteriaceae</taxon>
        <taxon>Methylobacterium</taxon>
    </lineage>
</organism>
<evidence type="ECO:0000313" key="5">
    <source>
        <dbReference type="Proteomes" id="UP000286997"/>
    </source>
</evidence>
<keyword evidence="2" id="KW-1133">Transmembrane helix</keyword>
<dbReference type="InterPro" id="IPR012312">
    <property type="entry name" value="Hemerythrin-like"/>
</dbReference>
<dbReference type="RefSeq" id="WP_127727878.1">
    <property type="nucleotide sequence ID" value="NZ_SACP01000004.1"/>
</dbReference>
<name>A0A437PD43_9HYPH</name>
<feature type="compositionally biased region" description="Low complexity" evidence="1">
    <location>
        <begin position="207"/>
        <end position="217"/>
    </location>
</feature>
<feature type="domain" description="Hemerythrin-like" evidence="3">
    <location>
        <begin position="4"/>
        <end position="116"/>
    </location>
</feature>
<dbReference type="Pfam" id="PF01814">
    <property type="entry name" value="Hemerythrin"/>
    <property type="match status" value="1"/>
</dbReference>
<dbReference type="AlphaFoldDB" id="A0A437PD43"/>
<evidence type="ECO:0000259" key="3">
    <source>
        <dbReference type="Pfam" id="PF01814"/>
    </source>
</evidence>
<gene>
    <name evidence="4" type="ORF">EOE48_05995</name>
</gene>
<keyword evidence="5" id="KW-1185">Reference proteome</keyword>
<evidence type="ECO:0000256" key="2">
    <source>
        <dbReference type="SAM" id="Phobius"/>
    </source>
</evidence>
<feature type="compositionally biased region" description="Low complexity" evidence="1">
    <location>
        <begin position="186"/>
        <end position="200"/>
    </location>
</feature>
<dbReference type="OrthoDB" id="8017346at2"/>
<keyword evidence="2" id="KW-0812">Transmembrane</keyword>
<proteinExistence type="predicted"/>
<evidence type="ECO:0000256" key="1">
    <source>
        <dbReference type="SAM" id="MobiDB-lite"/>
    </source>
</evidence>
<protein>
    <submittedName>
        <fullName evidence="4">Hemerythrin domain-containing protein</fullName>
    </submittedName>
</protein>